<protein>
    <recommendedName>
        <fullName evidence="11 12">ATP synthase subunit a</fullName>
    </recommendedName>
    <alternativeName>
        <fullName evidence="11">ATP synthase F0 sector subunit a</fullName>
    </alternativeName>
    <alternativeName>
        <fullName evidence="11">F-ATPase subunit 6</fullName>
    </alternativeName>
</protein>
<dbReference type="InterPro" id="IPR035908">
    <property type="entry name" value="F0_ATP_A_sf"/>
</dbReference>
<dbReference type="EMBL" id="QXJC01000003">
    <property type="protein sequence ID" value="RID98654.1"/>
    <property type="molecule type" value="Genomic_DNA"/>
</dbReference>
<feature type="transmembrane region" description="Helical" evidence="11">
    <location>
        <begin position="165"/>
        <end position="189"/>
    </location>
</feature>
<dbReference type="PANTHER" id="PTHR42823">
    <property type="entry name" value="ATP SYNTHASE SUBUNIT A, CHLOROPLASTIC"/>
    <property type="match status" value="1"/>
</dbReference>
<feature type="transmembrane region" description="Helical" evidence="11">
    <location>
        <begin position="110"/>
        <end position="127"/>
    </location>
</feature>
<feature type="transmembrane region" description="Helical" evidence="11">
    <location>
        <begin position="78"/>
        <end position="98"/>
    </location>
</feature>
<evidence type="ECO:0000256" key="10">
    <source>
        <dbReference type="ARBA" id="ARBA00023310"/>
    </source>
</evidence>
<comment type="caution">
    <text evidence="13">The sequence shown here is derived from an EMBL/GenBank/DDBJ whole genome shotgun (WGS) entry which is preliminary data.</text>
</comment>
<dbReference type="SUPFAM" id="SSF81336">
    <property type="entry name" value="F1F0 ATP synthase subunit A"/>
    <property type="match status" value="1"/>
</dbReference>
<dbReference type="GO" id="GO:0046933">
    <property type="term" value="F:proton-transporting ATP synthase activity, rotational mechanism"/>
    <property type="evidence" value="ECO:0007669"/>
    <property type="project" value="UniProtKB-UniRule"/>
</dbReference>
<dbReference type="InterPro" id="IPR023011">
    <property type="entry name" value="ATP_synth_F0_asu_AS"/>
</dbReference>
<dbReference type="RefSeq" id="WP_119109319.1">
    <property type="nucleotide sequence ID" value="NZ_QXJC01000003.1"/>
</dbReference>
<dbReference type="InterPro" id="IPR045082">
    <property type="entry name" value="ATP_syn_F0_a_bact/chloroplast"/>
</dbReference>
<evidence type="ECO:0000313" key="14">
    <source>
        <dbReference type="Proteomes" id="UP000266302"/>
    </source>
</evidence>
<keyword evidence="3 11" id="KW-0813">Transport</keyword>
<evidence type="ECO:0000256" key="11">
    <source>
        <dbReference type="HAMAP-Rule" id="MF_01393"/>
    </source>
</evidence>
<feature type="transmembrane region" description="Helical" evidence="11">
    <location>
        <begin position="196"/>
        <end position="218"/>
    </location>
</feature>
<dbReference type="AlphaFoldDB" id="A0A398C8L1"/>
<keyword evidence="14" id="KW-1185">Reference proteome</keyword>
<comment type="similarity">
    <text evidence="2 11 12">Belongs to the ATPase A chain family.</text>
</comment>
<dbReference type="GO" id="GO:0045259">
    <property type="term" value="C:proton-transporting ATP synthase complex"/>
    <property type="evidence" value="ECO:0007669"/>
    <property type="project" value="UniProtKB-KW"/>
</dbReference>
<dbReference type="HAMAP" id="MF_01393">
    <property type="entry name" value="ATP_synth_a_bact"/>
    <property type="match status" value="1"/>
</dbReference>
<evidence type="ECO:0000256" key="7">
    <source>
        <dbReference type="ARBA" id="ARBA00022989"/>
    </source>
</evidence>
<evidence type="ECO:0000256" key="4">
    <source>
        <dbReference type="ARBA" id="ARBA00022547"/>
    </source>
</evidence>
<keyword evidence="9 11" id="KW-0472">Membrane</keyword>
<dbReference type="Pfam" id="PF00119">
    <property type="entry name" value="ATP-synt_A"/>
    <property type="match status" value="1"/>
</dbReference>
<evidence type="ECO:0000256" key="2">
    <source>
        <dbReference type="ARBA" id="ARBA00006810"/>
    </source>
</evidence>
<evidence type="ECO:0000256" key="8">
    <source>
        <dbReference type="ARBA" id="ARBA00023065"/>
    </source>
</evidence>
<name>A0A398C8L1_9BURK</name>
<dbReference type="PANTHER" id="PTHR42823:SF3">
    <property type="entry name" value="ATP SYNTHASE SUBUNIT A, CHLOROPLASTIC"/>
    <property type="match status" value="1"/>
</dbReference>
<dbReference type="PRINTS" id="PR00123">
    <property type="entry name" value="ATPASEA"/>
</dbReference>
<keyword evidence="10 11" id="KW-0066">ATP synthesis</keyword>
<dbReference type="GO" id="GO:0005886">
    <property type="term" value="C:plasma membrane"/>
    <property type="evidence" value="ECO:0007669"/>
    <property type="project" value="UniProtKB-SubCell"/>
</dbReference>
<evidence type="ECO:0000256" key="6">
    <source>
        <dbReference type="ARBA" id="ARBA00022781"/>
    </source>
</evidence>
<dbReference type="NCBIfam" id="TIGR01131">
    <property type="entry name" value="ATP_synt_6_or_A"/>
    <property type="match status" value="1"/>
</dbReference>
<proteinExistence type="inferred from homology"/>
<dbReference type="NCBIfam" id="NF009955">
    <property type="entry name" value="PRK13421.1"/>
    <property type="match status" value="1"/>
</dbReference>
<dbReference type="Gene3D" id="1.20.120.220">
    <property type="entry name" value="ATP synthase, F0 complex, subunit A"/>
    <property type="match status" value="1"/>
</dbReference>
<feature type="transmembrane region" description="Helical" evidence="11">
    <location>
        <begin position="20"/>
        <end position="40"/>
    </location>
</feature>
<comment type="subcellular location">
    <subcellularLocation>
        <location evidence="11 12">Cell membrane</location>
        <topology evidence="11 12">Multi-pass membrane protein</topology>
    </subcellularLocation>
    <subcellularLocation>
        <location evidence="1">Membrane</location>
        <topology evidence="1">Multi-pass membrane protein</topology>
    </subcellularLocation>
</comment>
<keyword evidence="7 11" id="KW-1133">Transmembrane helix</keyword>
<dbReference type="PROSITE" id="PS00449">
    <property type="entry name" value="ATPASE_A"/>
    <property type="match status" value="1"/>
</dbReference>
<dbReference type="InterPro" id="IPR000568">
    <property type="entry name" value="ATP_synth_F0_asu"/>
</dbReference>
<evidence type="ECO:0000256" key="5">
    <source>
        <dbReference type="ARBA" id="ARBA00022692"/>
    </source>
</evidence>
<evidence type="ECO:0000256" key="1">
    <source>
        <dbReference type="ARBA" id="ARBA00004141"/>
    </source>
</evidence>
<keyword evidence="5 11" id="KW-0812">Transmembrane</keyword>
<dbReference type="Proteomes" id="UP000266302">
    <property type="component" value="Unassembled WGS sequence"/>
</dbReference>
<organism evidence="13 14">
    <name type="scientific">Simplicispira hankyongi</name>
    <dbReference type="NCBI Taxonomy" id="2315688"/>
    <lineage>
        <taxon>Bacteria</taxon>
        <taxon>Pseudomonadati</taxon>
        <taxon>Pseudomonadota</taxon>
        <taxon>Betaproteobacteria</taxon>
        <taxon>Burkholderiales</taxon>
        <taxon>Comamonadaceae</taxon>
        <taxon>Simplicispira</taxon>
    </lineage>
</organism>
<dbReference type="GO" id="GO:0042777">
    <property type="term" value="P:proton motive force-driven plasma membrane ATP synthesis"/>
    <property type="evidence" value="ECO:0007669"/>
    <property type="project" value="TreeGrafter"/>
</dbReference>
<keyword evidence="6 11" id="KW-0375">Hydrogen ion transport</keyword>
<accession>A0A398C8L1</accession>
<reference evidence="13 14" key="1">
    <citation type="submission" date="2018-09" db="EMBL/GenBank/DDBJ databases">
        <title>Draft genome of Simplicispira sp. NY-02.</title>
        <authorList>
            <person name="Im W.T."/>
        </authorList>
    </citation>
    <scope>NUCLEOTIDE SEQUENCE [LARGE SCALE GENOMIC DNA]</scope>
    <source>
        <strain evidence="13 14">NY-02</strain>
    </source>
</reference>
<gene>
    <name evidence="11" type="primary">atpB</name>
    <name evidence="13" type="ORF">D3F03_10635</name>
</gene>
<evidence type="ECO:0000313" key="13">
    <source>
        <dbReference type="EMBL" id="RID98654.1"/>
    </source>
</evidence>
<dbReference type="CDD" id="cd00310">
    <property type="entry name" value="ATP-synt_Fo_a_6"/>
    <property type="match status" value="1"/>
</dbReference>
<sequence>MTNSPFKHEVLLHLGPLAITAPVVTTWGVMLALVLGAAWLRSRLSVRTPGRVQALAELAFDMVQTEMRSTMNADPAPFLPMIATLFVFILTANLSGLIPGVEPPTAALETDLVLALAVFAAVLGWGIRRHGLWGYLRSYAQPSLLVLPLNLIEALTRIVSMSVRLFGNIMSGVVISTVVLGLAGLLVPVPFMALELLTGLIQAYIFTVLAMVFIAAAASESSEPE</sequence>
<keyword evidence="11" id="KW-1003">Cell membrane</keyword>
<evidence type="ECO:0000256" key="9">
    <source>
        <dbReference type="ARBA" id="ARBA00023136"/>
    </source>
</evidence>
<comment type="function">
    <text evidence="11 12">Key component of the proton channel; it plays a direct role in the translocation of protons across the membrane.</text>
</comment>
<evidence type="ECO:0000256" key="12">
    <source>
        <dbReference type="RuleBase" id="RU000483"/>
    </source>
</evidence>
<keyword evidence="8 11" id="KW-0406">Ion transport</keyword>
<dbReference type="OrthoDB" id="9789241at2"/>
<evidence type="ECO:0000256" key="3">
    <source>
        <dbReference type="ARBA" id="ARBA00022448"/>
    </source>
</evidence>
<keyword evidence="4 11" id="KW-0138">CF(0)</keyword>